<feature type="compositionally biased region" description="Basic and acidic residues" evidence="1">
    <location>
        <begin position="161"/>
        <end position="175"/>
    </location>
</feature>
<organism evidence="4 5">
    <name type="scientific">Scleropages formosus</name>
    <name type="common">Asian bonytongue</name>
    <name type="synonym">Osteoglossum formosum</name>
    <dbReference type="NCBI Taxonomy" id="113540"/>
    <lineage>
        <taxon>Eukaryota</taxon>
        <taxon>Metazoa</taxon>
        <taxon>Chordata</taxon>
        <taxon>Craniata</taxon>
        <taxon>Vertebrata</taxon>
        <taxon>Euteleostomi</taxon>
        <taxon>Actinopterygii</taxon>
        <taxon>Neopterygii</taxon>
        <taxon>Teleostei</taxon>
        <taxon>Osteoglossocephala</taxon>
        <taxon>Osteoglossomorpha</taxon>
        <taxon>Osteoglossiformes</taxon>
        <taxon>Osteoglossidae</taxon>
        <taxon>Scleropages</taxon>
    </lineage>
</organism>
<dbReference type="InterPro" id="IPR036865">
    <property type="entry name" value="CRAL-TRIO_dom_sf"/>
</dbReference>
<dbReference type="SUPFAM" id="SSF50729">
    <property type="entry name" value="PH domain-like"/>
    <property type="match status" value="1"/>
</dbReference>
<evidence type="ECO:0000256" key="1">
    <source>
        <dbReference type="SAM" id="MobiDB-lite"/>
    </source>
</evidence>
<dbReference type="SUPFAM" id="SSF52087">
    <property type="entry name" value="CRAL/TRIO domain"/>
    <property type="match status" value="1"/>
</dbReference>
<dbReference type="SMART" id="SM00233">
    <property type="entry name" value="PH"/>
    <property type="match status" value="1"/>
</dbReference>
<dbReference type="Pfam" id="PF00621">
    <property type="entry name" value="RhoGEF"/>
    <property type="match status" value="1"/>
</dbReference>
<feature type="compositionally biased region" description="Low complexity" evidence="1">
    <location>
        <begin position="1796"/>
        <end position="1806"/>
    </location>
</feature>
<proteinExistence type="predicted"/>
<feature type="region of interest" description="Disordered" evidence="1">
    <location>
        <begin position="1156"/>
        <end position="1190"/>
    </location>
</feature>
<dbReference type="Pfam" id="PF22697">
    <property type="entry name" value="SOS1_NGEF_PH"/>
    <property type="match status" value="1"/>
</dbReference>
<dbReference type="InterPro" id="IPR001251">
    <property type="entry name" value="CRAL-TRIO_dom"/>
</dbReference>
<dbReference type="Proteomes" id="UP000034805">
    <property type="component" value="Unassembled WGS sequence"/>
</dbReference>
<dbReference type="PANTHER" id="PTHR45845">
    <property type="entry name" value="RHO GUANINE NUCLEOTIDE EXCHANGE FACTOR-RELATED"/>
    <property type="match status" value="1"/>
</dbReference>
<dbReference type="InterPro" id="IPR055251">
    <property type="entry name" value="SOS1_NGEF_PH"/>
</dbReference>
<dbReference type="InterPro" id="IPR035899">
    <property type="entry name" value="DBL_dom_sf"/>
</dbReference>
<reference evidence="4 5" key="1">
    <citation type="submission" date="2015-08" db="EMBL/GenBank/DDBJ databases">
        <title>The genome of the Asian arowana (Scleropages formosus).</title>
        <authorList>
            <person name="Tan M.H."/>
            <person name="Gan H.M."/>
            <person name="Croft L.J."/>
            <person name="Austin C.M."/>
        </authorList>
    </citation>
    <scope>NUCLEOTIDE SEQUENCE [LARGE SCALE GENOMIC DNA]</scope>
    <source>
        <strain evidence="4">Aro1</strain>
    </source>
</reference>
<protein>
    <recommendedName>
        <fullName evidence="6">Puratrophin-1-like</fullName>
    </recommendedName>
</protein>
<evidence type="ECO:0008006" key="6">
    <source>
        <dbReference type="Google" id="ProtNLM"/>
    </source>
</evidence>
<feature type="region of interest" description="Disordered" evidence="1">
    <location>
        <begin position="501"/>
        <end position="540"/>
    </location>
</feature>
<evidence type="ECO:0000259" key="2">
    <source>
        <dbReference type="PROSITE" id="PS50003"/>
    </source>
</evidence>
<dbReference type="PROSITE" id="PS50010">
    <property type="entry name" value="DH_2"/>
    <property type="match status" value="1"/>
</dbReference>
<dbReference type="InterPro" id="IPR001849">
    <property type="entry name" value="PH_domain"/>
</dbReference>
<feature type="domain" description="PH" evidence="2">
    <location>
        <begin position="1535"/>
        <end position="1643"/>
    </location>
</feature>
<dbReference type="PROSITE" id="PS50003">
    <property type="entry name" value="PH_DOMAIN"/>
    <property type="match status" value="1"/>
</dbReference>
<dbReference type="CDD" id="cd00170">
    <property type="entry name" value="SEC14"/>
    <property type="match status" value="1"/>
</dbReference>
<feature type="region of interest" description="Disordered" evidence="1">
    <location>
        <begin position="155"/>
        <end position="205"/>
    </location>
</feature>
<dbReference type="CDD" id="cd00160">
    <property type="entry name" value="RhoGEF"/>
    <property type="match status" value="1"/>
</dbReference>
<feature type="region of interest" description="Disordered" evidence="1">
    <location>
        <begin position="453"/>
        <end position="482"/>
    </location>
</feature>
<feature type="compositionally biased region" description="Polar residues" evidence="1">
    <location>
        <begin position="501"/>
        <end position="532"/>
    </location>
</feature>
<dbReference type="InterPro" id="IPR011993">
    <property type="entry name" value="PH-like_dom_sf"/>
</dbReference>
<accession>A0A0P7UML0</accession>
<feature type="compositionally biased region" description="Polar residues" evidence="1">
    <location>
        <begin position="176"/>
        <end position="186"/>
    </location>
</feature>
<dbReference type="Gene3D" id="2.30.29.30">
    <property type="entry name" value="Pleckstrin-homology domain (PH domain)/Phosphotyrosine-binding domain (PTB)"/>
    <property type="match status" value="1"/>
</dbReference>
<dbReference type="Gene3D" id="1.20.900.10">
    <property type="entry name" value="Dbl homology (DH) domain"/>
    <property type="match status" value="1"/>
</dbReference>
<dbReference type="PANTHER" id="PTHR45845:SF4">
    <property type="entry name" value="PLECKSTRIN HOMOLOGY DOMAIN CONTAINING, FAMILY G (WITH RHOGEF DOMAIN) MEMBER 4"/>
    <property type="match status" value="1"/>
</dbReference>
<evidence type="ECO:0000313" key="4">
    <source>
        <dbReference type="EMBL" id="KPP70044.1"/>
    </source>
</evidence>
<comment type="caution">
    <text evidence="4">The sequence shown here is derived from an EMBL/GenBank/DDBJ whole genome shotgun (WGS) entry which is preliminary data.</text>
</comment>
<dbReference type="InterPro" id="IPR000219">
    <property type="entry name" value="DH_dom"/>
</dbReference>
<dbReference type="CDD" id="cd13242">
    <property type="entry name" value="PH_puratrophin-1"/>
    <property type="match status" value="1"/>
</dbReference>
<dbReference type="SUPFAM" id="SSF48065">
    <property type="entry name" value="DBL homology domain (DH-domain)"/>
    <property type="match status" value="1"/>
</dbReference>
<feature type="domain" description="DH" evidence="3">
    <location>
        <begin position="1346"/>
        <end position="1523"/>
    </location>
</feature>
<dbReference type="SMART" id="SM00325">
    <property type="entry name" value="RhoGEF"/>
    <property type="match status" value="1"/>
</dbReference>
<feature type="compositionally biased region" description="Low complexity" evidence="1">
    <location>
        <begin position="1761"/>
        <end position="1788"/>
    </location>
</feature>
<feature type="region of interest" description="Disordered" evidence="1">
    <location>
        <begin position="1752"/>
        <end position="1827"/>
    </location>
</feature>
<sequence length="1856" mass="205683">MACLGSFNRERKGTTLDTYLLSKDREAFYMPWETLVCPEIVSKMKMIRDETPTGGAMDNGTGSDTGPLSSTKDFQQEGDWTNQEYLPVSRPVEPDHMADTLDHVMDNLDHVKDSLSHVMDNLSNEGEHAVGDDITLPRFSPYKGSLTQSISLNCNKKTKPRTSEEDLSKTTEGHLKSSTCTPTMDCTKSDKENQNSSPSKPFCSPINTTVSVTNTTSEALTLQNSDFGVVDSLFLEKPTDASVSERSSCAAPASVYLLSQATVHSWQSDSPGDPAHSKVSLLSHKASLTAIMECEEATAVDRGGAELAHGLNDTAVREVMILKPVPAWGNSDQEASTQAGATGGHGHIESFCALVSCGEKQALPQTEDNPLKGVDVFLASGRASCDHLKSSVTGAEGCSPCMNDPYAECLGQGQCQVTSSVGAEEGPAGVETCHTEWQCMETEASLLTVDSDSETSGTVEVPGQAAEGGSTWRAGTGETRRVREGEGGCYREACTKACTDSTGLSASRQSGDNSDEGSTTESRIIAPETQSAGACDSSPFKSRSGCGGQHIQNKQVEVCGPSEDTDTTPSAAGVGEKRLEDGFMGQVQAQRLEELAKDSEDLTDEGSRSSPEFLVKGSWHKGNEHLLAGCGEDGYVGKNEEALMGKPQGSLLPQPASSETQPALAEAHNISGDVLNSGVLCLPGTRDKYGRALVIVMTRNTAWLNPNCNSSELVRILIYFYNIIRKEVQALGLTVLVDSRRCSPVPALFKAFHIVQVREQEAVPRCIHTILLLADRDLTFRTEKSTSMQFELLTSLKSLHKYVDTSQLPAEFDGTFPFCHNSWIGFRMEAQELLCSYRDQMRNILEDSRLLRLQVEGGAALSRLRKEESSVSLTEDYRDAIEMVSALYDQVDELLHHLVTLSNKSTKQLEFILNFTSLEERFTEVRGWIEDAGEGQLTALCNLEDSLEQLHKQKARFRDFYALACERCKTGEALLQRLQQWEALATEELQEYQVKVYTFAAQLRDFAQRVEDARDKLDKTVKLYEFFDKAYKWSLEGMRHLAGISTEDCSLPEKCHMAVKCLEGYRLQHPEIEESMFQKMKELALELRNDAGLKQWTFAWSKCQETKQMFKKKLEMALQTCHSQPLEGNGEAGNGEALPRVCSGVSVHRQPEAWASSPSCRRVVHGPRARERQATTSSRAASSPARSSLITQDCQLHRSISTNLMCMAPFSHSTQSTVVSSTEEFPCRALHEPQAKSSCDSNSPRKPALRLSHRVLRKTRSFDVSTTANVPWNGTYQRTLSETARHGNTGVFIKGLEVSSTEVADRSFSLRLPARAWINTNNLRFNIHAQEVKAKRSFALFVLHSKLHHIVDEMITTEREYVRSLRYIIDQYFPEMERPDLPQDLRGKRSVIFGNLEKLIDFHSQFFLKELESCCNHPLRVSHCFLRHQDQFGMYALYSKNKPKSDALLATHGNAFFRNKQLELEDKMDLASYLLKPIQRMSKYALLLKDLIKEVSETQEQELSHLRAAAEMVKFQLRHGNDLLAMDAICDCDVNLKEQGQLVRQDEFTIFYGRKRCQRHVFLFEDLVLFSKPKKIERGLDIYIYKHSFKTADIGMTETSGDNSLRFEIWFRRRTSKSQTFILQAGTAGIKEAWTSDIAKILWQQATRNKEIRIQEMVSMGVGDKPFLDIKPSDAAINDRAIDYFMKGRESRTRASIAVSLFDHSSPFNRAQVTVPVGRVSSSSLLGSLNLHMYSNRAPAPGERAFAGPCIEEDEQEHETSSQPSMTTESSESSSHCMSGSGSSGSDSGCAFGNLPEGSSEGSSSPWDPTCDRRVSTPTGDKGDFRGKSVSAVSNTLNCKVQSAVTALNAVKSIIF</sequence>
<feature type="compositionally biased region" description="Basic and acidic residues" evidence="1">
    <location>
        <begin position="1810"/>
        <end position="1827"/>
    </location>
</feature>
<dbReference type="GO" id="GO:0005085">
    <property type="term" value="F:guanyl-nucleotide exchange factor activity"/>
    <property type="evidence" value="ECO:0007669"/>
    <property type="project" value="InterPro"/>
</dbReference>
<gene>
    <name evidence="4" type="ORF">Z043_111156</name>
</gene>
<evidence type="ECO:0000259" key="3">
    <source>
        <dbReference type="PROSITE" id="PS50010"/>
    </source>
</evidence>
<dbReference type="EMBL" id="JARO02003661">
    <property type="protein sequence ID" value="KPP70044.1"/>
    <property type="molecule type" value="Genomic_DNA"/>
</dbReference>
<feature type="compositionally biased region" description="Low complexity" evidence="1">
    <location>
        <begin position="1174"/>
        <end position="1188"/>
    </location>
</feature>
<name>A0A0P7UML0_SCLFO</name>
<dbReference type="InterPro" id="IPR052231">
    <property type="entry name" value="Rho_GEF_signaling-related"/>
</dbReference>
<evidence type="ECO:0000313" key="5">
    <source>
        <dbReference type="Proteomes" id="UP000034805"/>
    </source>
</evidence>